<evidence type="ECO:0000259" key="5">
    <source>
        <dbReference type="PROSITE" id="PS50887"/>
    </source>
</evidence>
<dbReference type="GO" id="GO:0005886">
    <property type="term" value="C:plasma membrane"/>
    <property type="evidence" value="ECO:0007669"/>
    <property type="project" value="TreeGrafter"/>
</dbReference>
<organism evidence="6 7">
    <name type="scientific">Shewanella psychrophila</name>
    <dbReference type="NCBI Taxonomy" id="225848"/>
    <lineage>
        <taxon>Bacteria</taxon>
        <taxon>Pseudomonadati</taxon>
        <taxon>Pseudomonadota</taxon>
        <taxon>Gammaproteobacteria</taxon>
        <taxon>Alteromonadales</taxon>
        <taxon>Shewanellaceae</taxon>
        <taxon>Shewanella</taxon>
    </lineage>
</organism>
<proteinExistence type="predicted"/>
<evidence type="ECO:0000313" key="7">
    <source>
        <dbReference type="Proteomes" id="UP000189545"/>
    </source>
</evidence>
<dbReference type="GO" id="GO:0052621">
    <property type="term" value="F:diguanylate cyclase activity"/>
    <property type="evidence" value="ECO:0007669"/>
    <property type="project" value="UniProtKB-EC"/>
</dbReference>
<keyword evidence="7" id="KW-1185">Reference proteome</keyword>
<dbReference type="Pfam" id="PF00990">
    <property type="entry name" value="GGDEF"/>
    <property type="match status" value="1"/>
</dbReference>
<feature type="transmembrane region" description="Helical" evidence="4">
    <location>
        <begin position="70"/>
        <end position="88"/>
    </location>
</feature>
<evidence type="ECO:0000313" key="6">
    <source>
        <dbReference type="EMBL" id="AQS35915.1"/>
    </source>
</evidence>
<dbReference type="GO" id="GO:1902201">
    <property type="term" value="P:negative regulation of bacterial-type flagellum-dependent cell motility"/>
    <property type="evidence" value="ECO:0007669"/>
    <property type="project" value="TreeGrafter"/>
</dbReference>
<dbReference type="EC" id="2.7.7.65" evidence="2"/>
<dbReference type="SMART" id="SM00267">
    <property type="entry name" value="GGDEF"/>
    <property type="match status" value="1"/>
</dbReference>
<protein>
    <recommendedName>
        <fullName evidence="2">diguanylate cyclase</fullName>
        <ecNumber evidence="2">2.7.7.65</ecNumber>
    </recommendedName>
</protein>
<dbReference type="RefSeq" id="WP_169915668.1">
    <property type="nucleotide sequence ID" value="NZ_CP014782.1"/>
</dbReference>
<dbReference type="SUPFAM" id="SSF55073">
    <property type="entry name" value="Nucleotide cyclase"/>
    <property type="match status" value="1"/>
</dbReference>
<dbReference type="InterPro" id="IPR050469">
    <property type="entry name" value="Diguanylate_Cyclase"/>
</dbReference>
<keyword evidence="4" id="KW-0812">Transmembrane</keyword>
<dbReference type="GO" id="GO:0043709">
    <property type="term" value="P:cell adhesion involved in single-species biofilm formation"/>
    <property type="evidence" value="ECO:0007669"/>
    <property type="project" value="TreeGrafter"/>
</dbReference>
<dbReference type="EMBL" id="CP014782">
    <property type="protein sequence ID" value="AQS35915.1"/>
    <property type="molecule type" value="Genomic_DNA"/>
</dbReference>
<gene>
    <name evidence="6" type="ORF">Sps_00722</name>
</gene>
<dbReference type="FunFam" id="3.30.70.270:FF:000001">
    <property type="entry name" value="Diguanylate cyclase domain protein"/>
    <property type="match status" value="1"/>
</dbReference>
<dbReference type="NCBIfam" id="TIGR00254">
    <property type="entry name" value="GGDEF"/>
    <property type="match status" value="1"/>
</dbReference>
<dbReference type="Gene3D" id="3.30.70.270">
    <property type="match status" value="1"/>
</dbReference>
<keyword evidence="4" id="KW-1133">Transmembrane helix</keyword>
<dbReference type="Proteomes" id="UP000189545">
    <property type="component" value="Chromosome"/>
</dbReference>
<name>A0A1S6HK51_9GAMM</name>
<evidence type="ECO:0000256" key="3">
    <source>
        <dbReference type="ARBA" id="ARBA00034247"/>
    </source>
</evidence>
<comment type="cofactor">
    <cofactor evidence="1">
        <name>Mg(2+)</name>
        <dbReference type="ChEBI" id="CHEBI:18420"/>
    </cofactor>
</comment>
<feature type="domain" description="GGDEF" evidence="5">
    <location>
        <begin position="196"/>
        <end position="324"/>
    </location>
</feature>
<evidence type="ECO:0000256" key="4">
    <source>
        <dbReference type="SAM" id="Phobius"/>
    </source>
</evidence>
<feature type="transmembrane region" description="Helical" evidence="4">
    <location>
        <begin position="12"/>
        <end position="34"/>
    </location>
</feature>
<dbReference type="AlphaFoldDB" id="A0A1S6HK51"/>
<dbReference type="InterPro" id="IPR043128">
    <property type="entry name" value="Rev_trsase/Diguanyl_cyclase"/>
</dbReference>
<evidence type="ECO:0000256" key="2">
    <source>
        <dbReference type="ARBA" id="ARBA00012528"/>
    </source>
</evidence>
<dbReference type="InterPro" id="IPR000160">
    <property type="entry name" value="GGDEF_dom"/>
</dbReference>
<dbReference type="PANTHER" id="PTHR45138:SF9">
    <property type="entry name" value="DIGUANYLATE CYCLASE DGCM-RELATED"/>
    <property type="match status" value="1"/>
</dbReference>
<keyword evidence="4" id="KW-0472">Membrane</keyword>
<feature type="transmembrane region" description="Helical" evidence="4">
    <location>
        <begin position="100"/>
        <end position="122"/>
    </location>
</feature>
<feature type="transmembrane region" description="Helical" evidence="4">
    <location>
        <begin position="134"/>
        <end position="155"/>
    </location>
</feature>
<reference evidence="6 7" key="1">
    <citation type="submission" date="2016-03" db="EMBL/GenBank/DDBJ databases">
        <title>Complete genome sequence of Shewanella psychrophila WP2, a deep sea bacterium isolated from west Pacific sediment.</title>
        <authorList>
            <person name="Xu G."/>
            <person name="Jian H."/>
        </authorList>
    </citation>
    <scope>NUCLEOTIDE SEQUENCE [LARGE SCALE GENOMIC DNA]</scope>
    <source>
        <strain evidence="6 7">WP2</strain>
    </source>
</reference>
<sequence length="324" mass="36548">MNLESVNKIPRNASIVFHLFAIVTLSVFSLYRIWIGDYKHAGFFSLAITPLLFSLLREWQYKANIIQKQITLIIVSIAICYSCFYLGYKGLIYLFPTIFVYFFLFSIKHALLLSCLYSLFGLGFALNIEPSSVIARYSIAIIDCIVFGTLFSHIINKQKDALFYLANTDELTGVYNRKRLKPSLNSAIENKIKHQTKASLLLLDLDHFKQINDTYGHITGDNVLRAVAETITRNKPDGAEVIRFGGEEFLIKLPGTDGEHALIFAEQLRQRISQITLTGVSQLITCSIGVKELEGDSLDEWINSCDKALYKAKNAGRNRVIQAG</sequence>
<comment type="catalytic activity">
    <reaction evidence="3">
        <text>2 GTP = 3',3'-c-di-GMP + 2 diphosphate</text>
        <dbReference type="Rhea" id="RHEA:24898"/>
        <dbReference type="ChEBI" id="CHEBI:33019"/>
        <dbReference type="ChEBI" id="CHEBI:37565"/>
        <dbReference type="ChEBI" id="CHEBI:58805"/>
        <dbReference type="EC" id="2.7.7.65"/>
    </reaction>
</comment>
<feature type="transmembrane region" description="Helical" evidence="4">
    <location>
        <begin position="40"/>
        <end position="58"/>
    </location>
</feature>
<dbReference type="PROSITE" id="PS50887">
    <property type="entry name" value="GGDEF"/>
    <property type="match status" value="1"/>
</dbReference>
<evidence type="ECO:0000256" key="1">
    <source>
        <dbReference type="ARBA" id="ARBA00001946"/>
    </source>
</evidence>
<dbReference type="CDD" id="cd01949">
    <property type="entry name" value="GGDEF"/>
    <property type="match status" value="1"/>
</dbReference>
<dbReference type="PANTHER" id="PTHR45138">
    <property type="entry name" value="REGULATORY COMPONENTS OF SENSORY TRANSDUCTION SYSTEM"/>
    <property type="match status" value="1"/>
</dbReference>
<dbReference type="KEGG" id="spsw:Sps_00722"/>
<dbReference type="InterPro" id="IPR029787">
    <property type="entry name" value="Nucleotide_cyclase"/>
</dbReference>
<accession>A0A1S6HK51</accession>
<dbReference type="STRING" id="225848.Sps_00722"/>